<feature type="signal peptide" evidence="1">
    <location>
        <begin position="1"/>
        <end position="24"/>
    </location>
</feature>
<dbReference type="Proteomes" id="UP000006250">
    <property type="component" value="Unassembled WGS sequence"/>
</dbReference>
<keyword evidence="3" id="KW-1185">Reference proteome</keyword>
<accession>E1JVE3</accession>
<gene>
    <name evidence="2" type="ORF">DesfrDRAFT_1592</name>
</gene>
<reference evidence="2 3" key="1">
    <citation type="submission" date="2010-08" db="EMBL/GenBank/DDBJ databases">
        <title>The draft genome of Desulfovibrio fructosovorans JJ.</title>
        <authorList>
            <consortium name="US DOE Joint Genome Institute (JGI-PGF)"/>
            <person name="Lucas S."/>
            <person name="Copeland A."/>
            <person name="Lapidus A."/>
            <person name="Cheng J.-F."/>
            <person name="Bruce D."/>
            <person name="Goodwin L."/>
            <person name="Pitluck S."/>
            <person name="Land M.L."/>
            <person name="Hauser L."/>
            <person name="Chang Y.-J."/>
            <person name="Jeffries C."/>
            <person name="Wall J.D."/>
            <person name="Stahl D.A."/>
            <person name="Arkin A.P."/>
            <person name="Dehal P."/>
            <person name="Stolyar S.M."/>
            <person name="Hazen T.C."/>
            <person name="Woyke T.J."/>
        </authorList>
    </citation>
    <scope>NUCLEOTIDE SEQUENCE [LARGE SCALE GENOMIC DNA]</scope>
    <source>
        <strain evidence="2 3">JJ</strain>
    </source>
</reference>
<dbReference type="STRING" id="596151.DesfrDRAFT_1592"/>
<evidence type="ECO:0000256" key="1">
    <source>
        <dbReference type="SAM" id="SignalP"/>
    </source>
</evidence>
<organism evidence="2 3">
    <name type="scientific">Solidesulfovibrio fructosivorans JJ]</name>
    <dbReference type="NCBI Taxonomy" id="596151"/>
    <lineage>
        <taxon>Bacteria</taxon>
        <taxon>Pseudomonadati</taxon>
        <taxon>Thermodesulfobacteriota</taxon>
        <taxon>Desulfovibrionia</taxon>
        <taxon>Desulfovibrionales</taxon>
        <taxon>Desulfovibrionaceae</taxon>
        <taxon>Solidesulfovibrio</taxon>
    </lineage>
</organism>
<evidence type="ECO:0000313" key="2">
    <source>
        <dbReference type="EMBL" id="EFL51737.1"/>
    </source>
</evidence>
<protein>
    <submittedName>
        <fullName evidence="2">Uncharacterized protein</fullName>
    </submittedName>
</protein>
<dbReference type="RefSeq" id="WP_005992760.1">
    <property type="nucleotide sequence ID" value="NZ_AECZ01000008.1"/>
</dbReference>
<proteinExistence type="predicted"/>
<sequence length="107" mass="10800" precursor="true">MAKVWPKRPLVLALVLAIAVCVGAAASAGRRGAGLGAYARVLKAAEASRQTAPDPVADCLMAARLLQAAGGDGATVDATDFEALRAYCRAQAREAASPKADAGGKHL</sequence>
<feature type="chain" id="PRO_5003148214" evidence="1">
    <location>
        <begin position="25"/>
        <end position="107"/>
    </location>
</feature>
<dbReference type="EMBL" id="AECZ01000008">
    <property type="protein sequence ID" value="EFL51737.1"/>
    <property type="molecule type" value="Genomic_DNA"/>
</dbReference>
<comment type="caution">
    <text evidence="2">The sequence shown here is derived from an EMBL/GenBank/DDBJ whole genome shotgun (WGS) entry which is preliminary data.</text>
</comment>
<name>E1JVE3_SOLFR</name>
<dbReference type="AlphaFoldDB" id="E1JVE3"/>
<evidence type="ECO:0000313" key="3">
    <source>
        <dbReference type="Proteomes" id="UP000006250"/>
    </source>
</evidence>
<keyword evidence="1" id="KW-0732">Signal</keyword>